<evidence type="ECO:0000313" key="3">
    <source>
        <dbReference type="Proteomes" id="UP000655523"/>
    </source>
</evidence>
<dbReference type="Pfam" id="PF00561">
    <property type="entry name" value="Abhydrolase_1"/>
    <property type="match status" value="1"/>
</dbReference>
<dbReference type="SUPFAM" id="SSF53474">
    <property type="entry name" value="alpha/beta-Hydrolases"/>
    <property type="match status" value="1"/>
</dbReference>
<sequence length="278" mass="31035">MKETSVRVDGIRSPLLEAGPPDAVEAVVFVHGNPGSTADWTRLVASVGEFGRALAMDMPGFGNADKPEQFDYSVRGYARHLGRLLVECNVQRAHLVMHDFGGPWGLAWAAANPCAIASVTLINTGILLDYRWHYLARIWQTPWPGELFMATTTRAGMRLLLRHGNPRGLPVEYVDRAFSNFDARTRRAVLRLYRNTRETNGAMQDIANALRPLNLPAQVVWGAHDPYISVDFAERQCKVFPRAEVLILRDSGHWPFIDNPDAVARTIVPFLRKHLGAS</sequence>
<dbReference type="InterPro" id="IPR029058">
    <property type="entry name" value="AB_hydrolase_fold"/>
</dbReference>
<dbReference type="InterPro" id="IPR050266">
    <property type="entry name" value="AB_hydrolase_sf"/>
</dbReference>
<dbReference type="Gene3D" id="3.40.50.1820">
    <property type="entry name" value="alpha/beta hydrolase"/>
    <property type="match status" value="1"/>
</dbReference>
<dbReference type="AlphaFoldDB" id="A0A972NYZ4"/>
<dbReference type="PANTHER" id="PTHR43798:SF33">
    <property type="entry name" value="HYDROLASE, PUTATIVE (AFU_ORTHOLOGUE AFUA_2G14860)-RELATED"/>
    <property type="match status" value="1"/>
</dbReference>
<comment type="caution">
    <text evidence="2">The sequence shown here is derived from an EMBL/GenBank/DDBJ whole genome shotgun (WGS) entry which is preliminary data.</text>
</comment>
<gene>
    <name evidence="2" type="ORF">GNZ13_50205</name>
</gene>
<dbReference type="GO" id="GO:0016020">
    <property type="term" value="C:membrane"/>
    <property type="evidence" value="ECO:0007669"/>
    <property type="project" value="TreeGrafter"/>
</dbReference>
<accession>A0A972NYZ4</accession>
<keyword evidence="3" id="KW-1185">Reference proteome</keyword>
<feature type="domain" description="AB hydrolase-1" evidence="1">
    <location>
        <begin position="26"/>
        <end position="260"/>
    </location>
</feature>
<dbReference type="PANTHER" id="PTHR43798">
    <property type="entry name" value="MONOACYLGLYCEROL LIPASE"/>
    <property type="match status" value="1"/>
</dbReference>
<keyword evidence="2" id="KW-0378">Hydrolase</keyword>
<dbReference type="InterPro" id="IPR000073">
    <property type="entry name" value="AB_hydrolase_1"/>
</dbReference>
<dbReference type="EMBL" id="WOEZ01000327">
    <property type="protein sequence ID" value="NPT62463.1"/>
    <property type="molecule type" value="Genomic_DNA"/>
</dbReference>
<name>A0A972NYZ4_9BURK</name>
<dbReference type="GO" id="GO:0016787">
    <property type="term" value="F:hydrolase activity"/>
    <property type="evidence" value="ECO:0007669"/>
    <property type="project" value="UniProtKB-KW"/>
</dbReference>
<evidence type="ECO:0000313" key="2">
    <source>
        <dbReference type="EMBL" id="NPT62463.1"/>
    </source>
</evidence>
<proteinExistence type="predicted"/>
<organism evidence="2 3">
    <name type="scientific">Paraburkholderia elongata</name>
    <dbReference type="NCBI Taxonomy" id="2675747"/>
    <lineage>
        <taxon>Bacteria</taxon>
        <taxon>Pseudomonadati</taxon>
        <taxon>Pseudomonadota</taxon>
        <taxon>Betaproteobacteria</taxon>
        <taxon>Burkholderiales</taxon>
        <taxon>Burkholderiaceae</taxon>
        <taxon>Paraburkholderia</taxon>
    </lineage>
</organism>
<dbReference type="Proteomes" id="UP000655523">
    <property type="component" value="Unassembled WGS sequence"/>
</dbReference>
<reference evidence="2 3" key="1">
    <citation type="submission" date="2019-11" db="EMBL/GenBank/DDBJ databases">
        <title>Metabolism of dissolved organic matter in forest soils.</title>
        <authorList>
            <person name="Cyle K.T."/>
            <person name="Wilhelm R.C."/>
            <person name="Martinez C.E."/>
        </authorList>
    </citation>
    <scope>NUCLEOTIDE SEQUENCE [LARGE SCALE GENOMIC DNA]</scope>
    <source>
        <strain evidence="2 3">5N</strain>
    </source>
</reference>
<protein>
    <submittedName>
        <fullName evidence="2">Alpha/beta fold hydrolase</fullName>
    </submittedName>
</protein>
<dbReference type="PRINTS" id="PR00111">
    <property type="entry name" value="ABHYDROLASE"/>
</dbReference>
<evidence type="ECO:0000259" key="1">
    <source>
        <dbReference type="Pfam" id="PF00561"/>
    </source>
</evidence>
<dbReference type="RefSeq" id="WP_172178925.1">
    <property type="nucleotide sequence ID" value="NZ_WOEZ01000327.1"/>
</dbReference>